<dbReference type="Gene3D" id="1.10.10.60">
    <property type="entry name" value="Homeodomain-like"/>
    <property type="match status" value="2"/>
</dbReference>
<evidence type="ECO:0000256" key="1">
    <source>
        <dbReference type="ARBA" id="ARBA00023015"/>
    </source>
</evidence>
<organism evidence="4 5">
    <name type="scientific">Gluconobacter kanchanaburiensis NBRC 103587</name>
    <dbReference type="NCBI Taxonomy" id="1307948"/>
    <lineage>
        <taxon>Bacteria</taxon>
        <taxon>Pseudomonadati</taxon>
        <taxon>Pseudomonadota</taxon>
        <taxon>Alphaproteobacteria</taxon>
        <taxon>Acetobacterales</taxon>
        <taxon>Acetobacteraceae</taxon>
        <taxon>Gluconobacter</taxon>
    </lineage>
</organism>
<gene>
    <name evidence="4" type="ORF">GKA01_03520</name>
</gene>
<comment type="caution">
    <text evidence="4">The sequence shown here is derived from an EMBL/GenBank/DDBJ whole genome shotgun (WGS) entry which is preliminary data.</text>
</comment>
<evidence type="ECO:0000259" key="3">
    <source>
        <dbReference type="PROSITE" id="PS01124"/>
    </source>
</evidence>
<evidence type="ECO:0000313" key="4">
    <source>
        <dbReference type="EMBL" id="GEK95155.1"/>
    </source>
</evidence>
<name>A0A511B3X9_9PROT</name>
<evidence type="ECO:0000256" key="2">
    <source>
        <dbReference type="ARBA" id="ARBA00023163"/>
    </source>
</evidence>
<feature type="domain" description="HTH araC/xylS-type" evidence="3">
    <location>
        <begin position="49"/>
        <end position="147"/>
    </location>
</feature>
<dbReference type="GO" id="GO:0043565">
    <property type="term" value="F:sequence-specific DNA binding"/>
    <property type="evidence" value="ECO:0007669"/>
    <property type="project" value="InterPro"/>
</dbReference>
<dbReference type="SUPFAM" id="SSF46689">
    <property type="entry name" value="Homeodomain-like"/>
    <property type="match status" value="2"/>
</dbReference>
<dbReference type="PANTHER" id="PTHR43436:SF2">
    <property type="entry name" value="ARAC_XYLS FAMILY TRANSCRIPTIONAL REGULATOR"/>
    <property type="match status" value="1"/>
</dbReference>
<reference evidence="4 5" key="1">
    <citation type="submission" date="2019-07" db="EMBL/GenBank/DDBJ databases">
        <title>Whole genome shotgun sequence of Gluconobacter kanchanaburiensis NBRC 103587.</title>
        <authorList>
            <person name="Hosoyama A."/>
            <person name="Uohara A."/>
            <person name="Ohji S."/>
            <person name="Ichikawa N."/>
        </authorList>
    </citation>
    <scope>NUCLEOTIDE SEQUENCE [LARGE SCALE GENOMIC DNA]</scope>
    <source>
        <strain evidence="4 5">NBRC 103587</strain>
    </source>
</reference>
<accession>A0A511B3X9</accession>
<sequence length="151" mass="16763">MVVVIDDPLSARVIGPALRRELLFHALCGTCGPSLVTYAHQTGDDGRLDALIEAIRADIAQPVSVKAWAEAAAMSLSAFHRAFRRRTGQSPLQYVKRLRLHAARDMILYDRARVGDAARRVGYESVSQFSREYHRHFAVAPATARHITEAL</sequence>
<keyword evidence="5" id="KW-1185">Reference proteome</keyword>
<evidence type="ECO:0000313" key="5">
    <source>
        <dbReference type="Proteomes" id="UP000321079"/>
    </source>
</evidence>
<dbReference type="EMBL" id="BJVA01000002">
    <property type="protein sequence ID" value="GEK95155.1"/>
    <property type="molecule type" value="Genomic_DNA"/>
</dbReference>
<dbReference type="PANTHER" id="PTHR43436">
    <property type="entry name" value="ARAC-FAMILY TRANSCRIPTIONAL REGULATOR"/>
    <property type="match status" value="1"/>
</dbReference>
<dbReference type="Pfam" id="PF12833">
    <property type="entry name" value="HTH_18"/>
    <property type="match status" value="1"/>
</dbReference>
<dbReference type="GO" id="GO:0003700">
    <property type="term" value="F:DNA-binding transcription factor activity"/>
    <property type="evidence" value="ECO:0007669"/>
    <property type="project" value="InterPro"/>
</dbReference>
<keyword evidence="2" id="KW-0804">Transcription</keyword>
<dbReference type="InterPro" id="IPR009057">
    <property type="entry name" value="Homeodomain-like_sf"/>
</dbReference>
<dbReference type="InterPro" id="IPR018060">
    <property type="entry name" value="HTH_AraC"/>
</dbReference>
<dbReference type="PROSITE" id="PS01124">
    <property type="entry name" value="HTH_ARAC_FAMILY_2"/>
    <property type="match status" value="1"/>
</dbReference>
<dbReference type="Proteomes" id="UP000321079">
    <property type="component" value="Unassembled WGS sequence"/>
</dbReference>
<keyword evidence="1" id="KW-0805">Transcription regulation</keyword>
<dbReference type="AlphaFoldDB" id="A0A511B3X9"/>
<protein>
    <recommendedName>
        <fullName evidence="3">HTH araC/xylS-type domain-containing protein</fullName>
    </recommendedName>
</protein>
<proteinExistence type="predicted"/>
<dbReference type="SMART" id="SM00342">
    <property type="entry name" value="HTH_ARAC"/>
    <property type="match status" value="1"/>
</dbReference>